<name>A0A0F8ZV16_9ZZZZ</name>
<proteinExistence type="predicted"/>
<comment type="caution">
    <text evidence="2">The sequence shown here is derived from an EMBL/GenBank/DDBJ whole genome shotgun (WGS) entry which is preliminary data.</text>
</comment>
<protein>
    <recommendedName>
        <fullName evidence="1">Transposase IS4-like domain-containing protein</fullName>
    </recommendedName>
</protein>
<accession>A0A0F8ZV16</accession>
<sequence length="347" mass="40924">MSHRPRWCLALNERRLDLLQKDSTTRYSDQGVIALDDVLIDHDGKFIKDVGWFWDHAEGRNKIAHDYLFVNYVCTSGKHYPLEFRRFKKREQCEATGETFENHTVLFCQLVDWVCERDIPGDFAFDSYFTNAENLNHIHGKKDKFDRPRGYVGDLKFNRKIQWKGKEQKAEEFAASISSSSRKEIRRGDKRQWYFTCTIRIPNVNHKVRIVIIWDKKRDTEPRKILVTNRVRWEVCRILRVYRHRWTGTETYHRDGKQELGMGDCQLRSGQGQTRHMYLVMLAYSLLTSQLKQGHAKDWALCRLTTIGEACRAMLNETLRTTLAWAIEQATEKSRSYDHIVATLGLT</sequence>
<dbReference type="GO" id="GO:0004803">
    <property type="term" value="F:transposase activity"/>
    <property type="evidence" value="ECO:0007669"/>
    <property type="project" value="InterPro"/>
</dbReference>
<dbReference type="SUPFAM" id="SSF53098">
    <property type="entry name" value="Ribonuclease H-like"/>
    <property type="match status" value="1"/>
</dbReference>
<feature type="domain" description="Transposase IS4-like" evidence="1">
    <location>
        <begin position="182"/>
        <end position="286"/>
    </location>
</feature>
<evidence type="ECO:0000313" key="2">
    <source>
        <dbReference type="EMBL" id="KKK97738.1"/>
    </source>
</evidence>
<reference evidence="2" key="1">
    <citation type="journal article" date="2015" name="Nature">
        <title>Complex archaea that bridge the gap between prokaryotes and eukaryotes.</title>
        <authorList>
            <person name="Spang A."/>
            <person name="Saw J.H."/>
            <person name="Jorgensen S.L."/>
            <person name="Zaremba-Niedzwiedzka K."/>
            <person name="Martijn J."/>
            <person name="Lind A.E."/>
            <person name="van Eijk R."/>
            <person name="Schleper C."/>
            <person name="Guy L."/>
            <person name="Ettema T.J."/>
        </authorList>
    </citation>
    <scope>NUCLEOTIDE SEQUENCE</scope>
</reference>
<dbReference type="AlphaFoldDB" id="A0A0F8ZV16"/>
<dbReference type="GO" id="GO:0003677">
    <property type="term" value="F:DNA binding"/>
    <property type="evidence" value="ECO:0007669"/>
    <property type="project" value="InterPro"/>
</dbReference>
<gene>
    <name evidence="2" type="ORF">LCGC14_2649750</name>
</gene>
<dbReference type="Pfam" id="PF01609">
    <property type="entry name" value="DDE_Tnp_1"/>
    <property type="match status" value="1"/>
</dbReference>
<dbReference type="EMBL" id="LAZR01045917">
    <property type="protein sequence ID" value="KKK97738.1"/>
    <property type="molecule type" value="Genomic_DNA"/>
</dbReference>
<dbReference type="InterPro" id="IPR012337">
    <property type="entry name" value="RNaseH-like_sf"/>
</dbReference>
<dbReference type="InterPro" id="IPR002559">
    <property type="entry name" value="Transposase_11"/>
</dbReference>
<dbReference type="GO" id="GO:0006313">
    <property type="term" value="P:DNA transposition"/>
    <property type="evidence" value="ECO:0007669"/>
    <property type="project" value="InterPro"/>
</dbReference>
<organism evidence="2">
    <name type="scientific">marine sediment metagenome</name>
    <dbReference type="NCBI Taxonomy" id="412755"/>
    <lineage>
        <taxon>unclassified sequences</taxon>
        <taxon>metagenomes</taxon>
        <taxon>ecological metagenomes</taxon>
    </lineage>
</organism>
<evidence type="ECO:0000259" key="1">
    <source>
        <dbReference type="Pfam" id="PF01609"/>
    </source>
</evidence>